<dbReference type="PROSITE" id="PS51736">
    <property type="entry name" value="RECOMBINASES_3"/>
    <property type="match status" value="1"/>
</dbReference>
<dbReference type="PANTHER" id="PTHR30461:SF23">
    <property type="entry name" value="DNA RECOMBINASE-RELATED"/>
    <property type="match status" value="1"/>
</dbReference>
<dbReference type="Pfam" id="PF00239">
    <property type="entry name" value="Resolvase"/>
    <property type="match status" value="1"/>
</dbReference>
<sequence length="455" mass="53130">MTKTSKRIRCAIYDRVSTDMQVKDGLSLDAQREALTAYAVSHGYEIVGVYSDEGLTARKKLQNRKNLIRLLNDVKADKIDLILVARLDRWFRNVKDYHNTQAILEAHGCNWKTIYEEYDTTTSNGRFAINIMLSVNENECDRDSERIRSVFEYKKLQKQNLCGKPAYGYKMDAQKHLVKDPATKHIVEDIFDHYFTTFSKKETVSYILSKYGNHAPTMYQVNRILSSDVYTGKKYEIPDYCEAYITPDQFRKIAETSDSKIIPHQTEPFLFSSMIRCPICGKFMSGFVKRQYLKNGEKSEYKRYRCSAKFVEYHNGACISESVIEQYLLDHIVEQLSYDMMEAKKKEQSAPLNRSRGIRQEIDRLNHMYQKGRISDAYYDEQYNALNERLQNALASENIVSIEAYRPICDLLSDSWQDVYRELDAAHKKAFWRSIIKEIHVDPETRKISGFQLNA</sequence>
<accession>A0A8S5SSV0</accession>
<name>A0A8S5SSV0_9CAUD</name>
<dbReference type="GO" id="GO:0003677">
    <property type="term" value="F:DNA binding"/>
    <property type="evidence" value="ECO:0007669"/>
    <property type="project" value="InterPro"/>
</dbReference>
<dbReference type="Pfam" id="PF13408">
    <property type="entry name" value="Zn_ribbon_recom"/>
    <property type="match status" value="1"/>
</dbReference>
<dbReference type="SUPFAM" id="SSF53041">
    <property type="entry name" value="Resolvase-like"/>
    <property type="match status" value="1"/>
</dbReference>
<dbReference type="InterPro" id="IPR011109">
    <property type="entry name" value="DNA_bind_recombinase_dom"/>
</dbReference>
<protein>
    <submittedName>
        <fullName evidence="2">Integrase</fullName>
    </submittedName>
</protein>
<reference evidence="2" key="1">
    <citation type="journal article" date="2021" name="Proc. Natl. Acad. Sci. U.S.A.">
        <title>A Catalog of Tens of Thousands of Viruses from Human Metagenomes Reveals Hidden Associations with Chronic Diseases.</title>
        <authorList>
            <person name="Tisza M.J."/>
            <person name="Buck C.B."/>
        </authorList>
    </citation>
    <scope>NUCLEOTIDE SEQUENCE</scope>
    <source>
        <strain evidence="2">Ct2Qy24</strain>
    </source>
</reference>
<dbReference type="CDD" id="cd00338">
    <property type="entry name" value="Ser_Recombinase"/>
    <property type="match status" value="1"/>
</dbReference>
<evidence type="ECO:0000313" key="2">
    <source>
        <dbReference type="EMBL" id="DAF53883.1"/>
    </source>
</evidence>
<dbReference type="EMBL" id="BK032666">
    <property type="protein sequence ID" value="DAF53883.1"/>
    <property type="molecule type" value="Genomic_DNA"/>
</dbReference>
<organism evidence="2">
    <name type="scientific">Myoviridae sp. ct2Qy24</name>
    <dbReference type="NCBI Taxonomy" id="2827656"/>
    <lineage>
        <taxon>Viruses</taxon>
        <taxon>Duplodnaviria</taxon>
        <taxon>Heunggongvirae</taxon>
        <taxon>Uroviricota</taxon>
        <taxon>Caudoviricetes</taxon>
    </lineage>
</organism>
<dbReference type="InterPro" id="IPR050639">
    <property type="entry name" value="SSR_resolvase"/>
</dbReference>
<evidence type="ECO:0000259" key="1">
    <source>
        <dbReference type="PROSITE" id="PS51736"/>
    </source>
</evidence>
<feature type="domain" description="Resolvase/invertase-type recombinase catalytic" evidence="1">
    <location>
        <begin position="9"/>
        <end position="158"/>
    </location>
</feature>
<dbReference type="InterPro" id="IPR036162">
    <property type="entry name" value="Resolvase-like_N_sf"/>
</dbReference>
<proteinExistence type="predicted"/>
<dbReference type="InterPro" id="IPR006119">
    <property type="entry name" value="Resolv_N"/>
</dbReference>
<dbReference type="GO" id="GO:0000150">
    <property type="term" value="F:DNA strand exchange activity"/>
    <property type="evidence" value="ECO:0007669"/>
    <property type="project" value="InterPro"/>
</dbReference>
<dbReference type="PANTHER" id="PTHR30461">
    <property type="entry name" value="DNA-INVERTASE FROM LAMBDOID PROPHAGE"/>
    <property type="match status" value="1"/>
</dbReference>
<dbReference type="Gene3D" id="3.40.50.1390">
    <property type="entry name" value="Resolvase, N-terminal catalytic domain"/>
    <property type="match status" value="1"/>
</dbReference>
<dbReference type="Pfam" id="PF07508">
    <property type="entry name" value="Recombinase"/>
    <property type="match status" value="1"/>
</dbReference>
<dbReference type="Gene3D" id="3.90.1750.20">
    <property type="entry name" value="Putative Large Serine Recombinase, Chain B, Domain 2"/>
    <property type="match status" value="1"/>
</dbReference>
<dbReference type="InterPro" id="IPR038109">
    <property type="entry name" value="DNA_bind_recomb_sf"/>
</dbReference>
<dbReference type="InterPro" id="IPR025827">
    <property type="entry name" value="Zn_ribbon_recom_dom"/>
</dbReference>
<dbReference type="SMART" id="SM00857">
    <property type="entry name" value="Resolvase"/>
    <property type="match status" value="1"/>
</dbReference>